<feature type="signal peptide" evidence="5">
    <location>
        <begin position="1"/>
        <end position="26"/>
    </location>
</feature>
<dbReference type="Gene3D" id="1.10.110.10">
    <property type="entry name" value="Plant lipid-transfer and hydrophobic proteins"/>
    <property type="match status" value="1"/>
</dbReference>
<proteinExistence type="inferred from homology"/>
<keyword evidence="2 4" id="KW-0813">Transport</keyword>
<dbReference type="EMBL" id="JABTTQ020000013">
    <property type="protein sequence ID" value="KAK6142277.1"/>
    <property type="molecule type" value="Genomic_DNA"/>
</dbReference>
<evidence type="ECO:0000313" key="8">
    <source>
        <dbReference type="Proteomes" id="UP001318860"/>
    </source>
</evidence>
<dbReference type="InterPro" id="IPR016140">
    <property type="entry name" value="Bifunc_inhib/LTP/seed_store"/>
</dbReference>
<comment type="caution">
    <text evidence="7">The sequence shown here is derived from an EMBL/GenBank/DDBJ whole genome shotgun (WGS) entry which is preliminary data.</text>
</comment>
<evidence type="ECO:0000259" key="6">
    <source>
        <dbReference type="SMART" id="SM00499"/>
    </source>
</evidence>
<dbReference type="InterPro" id="IPR000528">
    <property type="entry name" value="Plant_nsLTP"/>
</dbReference>
<organism evidence="7 8">
    <name type="scientific">Rehmannia glutinosa</name>
    <name type="common">Chinese foxglove</name>
    <dbReference type="NCBI Taxonomy" id="99300"/>
    <lineage>
        <taxon>Eukaryota</taxon>
        <taxon>Viridiplantae</taxon>
        <taxon>Streptophyta</taxon>
        <taxon>Embryophyta</taxon>
        <taxon>Tracheophyta</taxon>
        <taxon>Spermatophyta</taxon>
        <taxon>Magnoliopsida</taxon>
        <taxon>eudicotyledons</taxon>
        <taxon>Gunneridae</taxon>
        <taxon>Pentapetalae</taxon>
        <taxon>asterids</taxon>
        <taxon>lamiids</taxon>
        <taxon>Lamiales</taxon>
        <taxon>Orobanchaceae</taxon>
        <taxon>Rehmannieae</taxon>
        <taxon>Rehmannia</taxon>
    </lineage>
</organism>
<name>A0ABR0W3S5_REHGL</name>
<dbReference type="PANTHER" id="PTHR33076">
    <property type="entry name" value="NON-SPECIFIC LIPID-TRANSFER PROTEIN 2-RELATED"/>
    <property type="match status" value="1"/>
</dbReference>
<feature type="domain" description="Bifunctional inhibitor/plant lipid transfer protein/seed storage helical" evidence="6">
    <location>
        <begin position="29"/>
        <end position="114"/>
    </location>
</feature>
<dbReference type="PRINTS" id="PR00382">
    <property type="entry name" value="LIPIDTRNSFER"/>
</dbReference>
<keyword evidence="8" id="KW-1185">Reference proteome</keyword>
<comment type="similarity">
    <text evidence="1 4">Belongs to the plant LTP family.</text>
</comment>
<evidence type="ECO:0000256" key="2">
    <source>
        <dbReference type="ARBA" id="ARBA00022448"/>
    </source>
</evidence>
<dbReference type="SMART" id="SM00499">
    <property type="entry name" value="AAI"/>
    <property type="match status" value="1"/>
</dbReference>
<evidence type="ECO:0000256" key="5">
    <source>
        <dbReference type="SAM" id="SignalP"/>
    </source>
</evidence>
<accession>A0ABR0W3S5</accession>
<dbReference type="Proteomes" id="UP001318860">
    <property type="component" value="Unassembled WGS sequence"/>
</dbReference>
<comment type="function">
    <text evidence="4">Plant non-specific lipid-transfer proteins transfer phospholipids as well as galactolipids across membranes. May play a role in wax or cutin deposition in the cell walls of expanding epidermal cells and certain secretory tissues.</text>
</comment>
<keyword evidence="3 4" id="KW-0446">Lipid-binding</keyword>
<reference evidence="7 8" key="1">
    <citation type="journal article" date="2021" name="Comput. Struct. Biotechnol. J.">
        <title>De novo genome assembly of the potent medicinal plant Rehmannia glutinosa using nanopore technology.</title>
        <authorList>
            <person name="Ma L."/>
            <person name="Dong C."/>
            <person name="Song C."/>
            <person name="Wang X."/>
            <person name="Zheng X."/>
            <person name="Niu Y."/>
            <person name="Chen S."/>
            <person name="Feng W."/>
        </authorList>
    </citation>
    <scope>NUCLEOTIDE SEQUENCE [LARGE SCALE GENOMIC DNA]</scope>
    <source>
        <strain evidence="7">DH-2019</strain>
    </source>
</reference>
<keyword evidence="5" id="KW-0732">Signal</keyword>
<dbReference type="InterPro" id="IPR036312">
    <property type="entry name" value="Bifun_inhib/LTP/seed_sf"/>
</dbReference>
<protein>
    <recommendedName>
        <fullName evidence="4">Non-specific lipid-transfer protein</fullName>
    </recommendedName>
</protein>
<gene>
    <name evidence="7" type="ORF">DH2020_022625</name>
</gene>
<dbReference type="Pfam" id="PF00234">
    <property type="entry name" value="Tryp_alpha_amyl"/>
    <property type="match status" value="1"/>
</dbReference>
<evidence type="ECO:0000256" key="3">
    <source>
        <dbReference type="ARBA" id="ARBA00023121"/>
    </source>
</evidence>
<evidence type="ECO:0000256" key="1">
    <source>
        <dbReference type="ARBA" id="ARBA00009748"/>
    </source>
</evidence>
<sequence length="159" mass="17109">MVKGTIFLVFVVLSAGVFLLEPAAEAFSCSDMSPAVMQCAPFALGAVSQPSGGCCNEVSRLVGLASTTNDRQQACNCLKALAPQYPGAVDSNLLSIPQKCGVSLHFSLSRDTDCSKDQFSVRRTNHMRTHRRRPSSRAVVSQVDVYELNVLTRKSPTAL</sequence>
<evidence type="ECO:0000256" key="4">
    <source>
        <dbReference type="RuleBase" id="RU000628"/>
    </source>
</evidence>
<dbReference type="CDD" id="cd01960">
    <property type="entry name" value="nsLTP1"/>
    <property type="match status" value="1"/>
</dbReference>
<feature type="chain" id="PRO_5045437871" description="Non-specific lipid-transfer protein" evidence="5">
    <location>
        <begin position="27"/>
        <end position="159"/>
    </location>
</feature>
<dbReference type="SUPFAM" id="SSF47699">
    <property type="entry name" value="Bifunctional inhibitor/lipid-transfer protein/seed storage 2S albumin"/>
    <property type="match status" value="1"/>
</dbReference>
<evidence type="ECO:0000313" key="7">
    <source>
        <dbReference type="EMBL" id="KAK6142277.1"/>
    </source>
</evidence>